<name>A0A2G2Z7A8_CAPAN</name>
<keyword evidence="2" id="KW-1133">Transmembrane helix</keyword>
<feature type="transmembrane region" description="Helical" evidence="2">
    <location>
        <begin position="96"/>
        <end position="122"/>
    </location>
</feature>
<dbReference type="PANTHER" id="PTHR48040">
    <property type="entry name" value="PLEIOTROPIC DRUG RESISTANCE PROTEIN 1-LIKE ISOFORM X1"/>
    <property type="match status" value="1"/>
</dbReference>
<evidence type="ECO:0000256" key="2">
    <source>
        <dbReference type="SAM" id="Phobius"/>
    </source>
</evidence>
<gene>
    <name evidence="4" type="ORF">T459_15942</name>
</gene>
<feature type="region of interest" description="Disordered" evidence="1">
    <location>
        <begin position="163"/>
        <end position="182"/>
    </location>
</feature>
<evidence type="ECO:0000256" key="1">
    <source>
        <dbReference type="SAM" id="MobiDB-lite"/>
    </source>
</evidence>
<proteinExistence type="predicted"/>
<keyword evidence="5" id="KW-1185">Reference proteome</keyword>
<organism evidence="4 5">
    <name type="scientific">Capsicum annuum</name>
    <name type="common">Capsicum pepper</name>
    <dbReference type="NCBI Taxonomy" id="4072"/>
    <lineage>
        <taxon>Eukaryota</taxon>
        <taxon>Viridiplantae</taxon>
        <taxon>Streptophyta</taxon>
        <taxon>Embryophyta</taxon>
        <taxon>Tracheophyta</taxon>
        <taxon>Spermatophyta</taxon>
        <taxon>Magnoliopsida</taxon>
        <taxon>eudicotyledons</taxon>
        <taxon>Gunneridae</taxon>
        <taxon>Pentapetalae</taxon>
        <taxon>asterids</taxon>
        <taxon>lamiids</taxon>
        <taxon>Solanales</taxon>
        <taxon>Solanaceae</taxon>
        <taxon>Solanoideae</taxon>
        <taxon>Capsiceae</taxon>
        <taxon>Capsicum</taxon>
    </lineage>
</organism>
<evidence type="ECO:0000259" key="3">
    <source>
        <dbReference type="Pfam" id="PF08370"/>
    </source>
</evidence>
<keyword evidence="2" id="KW-0472">Membrane</keyword>
<dbReference type="Gramene" id="PHT77890">
    <property type="protein sequence ID" value="PHT77890"/>
    <property type="gene ID" value="T459_15942"/>
</dbReference>
<dbReference type="Proteomes" id="UP000222542">
    <property type="component" value="Unassembled WGS sequence"/>
</dbReference>
<accession>A0A2G2Z7A8</accession>
<feature type="region of interest" description="Disordered" evidence="1">
    <location>
        <begin position="25"/>
        <end position="56"/>
    </location>
</feature>
<keyword evidence="2" id="KW-0812">Transmembrane</keyword>
<dbReference type="AlphaFoldDB" id="A0A2G2Z7A8"/>
<dbReference type="PANTHER" id="PTHR48040:SF26">
    <property type="entry name" value="ABC TRANSPORTER DOMAIN-CONTAINING PROTEIN"/>
    <property type="match status" value="1"/>
</dbReference>
<dbReference type="Pfam" id="PF08370">
    <property type="entry name" value="PDR_assoc"/>
    <property type="match status" value="1"/>
</dbReference>
<reference evidence="4 5" key="2">
    <citation type="journal article" date="2017" name="Genome Biol.">
        <title>New reference genome sequences of hot pepper reveal the massive evolution of plant disease-resistance genes by retroduplication.</title>
        <authorList>
            <person name="Kim S."/>
            <person name="Park J."/>
            <person name="Yeom S.I."/>
            <person name="Kim Y.M."/>
            <person name="Seo E."/>
            <person name="Kim K.T."/>
            <person name="Kim M.S."/>
            <person name="Lee J.M."/>
            <person name="Cheong K."/>
            <person name="Shin H.S."/>
            <person name="Kim S.B."/>
            <person name="Han K."/>
            <person name="Lee J."/>
            <person name="Park M."/>
            <person name="Lee H.A."/>
            <person name="Lee H.Y."/>
            <person name="Lee Y."/>
            <person name="Oh S."/>
            <person name="Lee J.H."/>
            <person name="Choi E."/>
            <person name="Choi E."/>
            <person name="Lee S.E."/>
            <person name="Jeon J."/>
            <person name="Kim H."/>
            <person name="Choi G."/>
            <person name="Song H."/>
            <person name="Lee J."/>
            <person name="Lee S.C."/>
            <person name="Kwon J.K."/>
            <person name="Lee H.Y."/>
            <person name="Koo N."/>
            <person name="Hong Y."/>
            <person name="Kim R.W."/>
            <person name="Kang W.H."/>
            <person name="Huh J.H."/>
            <person name="Kang B.C."/>
            <person name="Yang T.J."/>
            <person name="Lee Y.H."/>
            <person name="Bennetzen J.L."/>
            <person name="Choi D."/>
        </authorList>
    </citation>
    <scope>NUCLEOTIDE SEQUENCE [LARGE SCALE GENOMIC DNA]</scope>
    <source>
        <strain evidence="5">cv. CM334</strain>
    </source>
</reference>
<dbReference type="InterPro" id="IPR013581">
    <property type="entry name" value="PDR_assoc"/>
</dbReference>
<dbReference type="EMBL" id="AYRZ02000006">
    <property type="protein sequence ID" value="PHT77890.1"/>
    <property type="molecule type" value="Genomic_DNA"/>
</dbReference>
<evidence type="ECO:0000313" key="5">
    <source>
        <dbReference type="Proteomes" id="UP000222542"/>
    </source>
</evidence>
<comment type="caution">
    <text evidence="4">The sequence shown here is derived from an EMBL/GenBank/DDBJ whole genome shotgun (WGS) entry which is preliminary data.</text>
</comment>
<reference evidence="4 5" key="1">
    <citation type="journal article" date="2014" name="Nat. Genet.">
        <title>Genome sequence of the hot pepper provides insights into the evolution of pungency in Capsicum species.</title>
        <authorList>
            <person name="Kim S."/>
            <person name="Park M."/>
            <person name="Yeom S.I."/>
            <person name="Kim Y.M."/>
            <person name="Lee J.M."/>
            <person name="Lee H.A."/>
            <person name="Seo E."/>
            <person name="Choi J."/>
            <person name="Cheong K."/>
            <person name="Kim K.T."/>
            <person name="Jung K."/>
            <person name="Lee G.W."/>
            <person name="Oh S.K."/>
            <person name="Bae C."/>
            <person name="Kim S.B."/>
            <person name="Lee H.Y."/>
            <person name="Kim S.Y."/>
            <person name="Kim M.S."/>
            <person name="Kang B.C."/>
            <person name="Jo Y.D."/>
            <person name="Yang H.B."/>
            <person name="Jeong H.J."/>
            <person name="Kang W.H."/>
            <person name="Kwon J.K."/>
            <person name="Shin C."/>
            <person name="Lim J.Y."/>
            <person name="Park J.H."/>
            <person name="Huh J.H."/>
            <person name="Kim J.S."/>
            <person name="Kim B.D."/>
            <person name="Cohen O."/>
            <person name="Paran I."/>
            <person name="Suh M.C."/>
            <person name="Lee S.B."/>
            <person name="Kim Y.K."/>
            <person name="Shin Y."/>
            <person name="Noh S.J."/>
            <person name="Park J."/>
            <person name="Seo Y.S."/>
            <person name="Kwon S.Y."/>
            <person name="Kim H.A."/>
            <person name="Park J.M."/>
            <person name="Kim H.J."/>
            <person name="Choi S.B."/>
            <person name="Bosland P.W."/>
            <person name="Reeves G."/>
            <person name="Jo S.H."/>
            <person name="Lee B.W."/>
            <person name="Cho H.T."/>
            <person name="Choi H.S."/>
            <person name="Lee M.S."/>
            <person name="Yu Y."/>
            <person name="Do Choi Y."/>
            <person name="Park B.S."/>
            <person name="van Deynze A."/>
            <person name="Ashrafi H."/>
            <person name="Hill T."/>
            <person name="Kim W.T."/>
            <person name="Pai H.S."/>
            <person name="Ahn H.K."/>
            <person name="Yeam I."/>
            <person name="Giovannoni J.J."/>
            <person name="Rose J.K."/>
            <person name="Sorensen I."/>
            <person name="Lee S.J."/>
            <person name="Kim R.W."/>
            <person name="Choi I.Y."/>
            <person name="Choi B.S."/>
            <person name="Lim J.S."/>
            <person name="Lee Y.H."/>
            <person name="Choi D."/>
        </authorList>
    </citation>
    <scope>NUCLEOTIDE SEQUENCE [LARGE SCALE GENOMIC DNA]</scope>
    <source>
        <strain evidence="5">cv. CM334</strain>
    </source>
</reference>
<protein>
    <recommendedName>
        <fullName evidence="3">Plant PDR ABC transporter associated domain-containing protein</fullName>
    </recommendedName>
</protein>
<feature type="region of interest" description="Disordered" evidence="1">
    <location>
        <begin position="132"/>
        <end position="152"/>
    </location>
</feature>
<feature type="domain" description="Plant PDR ABC transporter associated" evidence="3">
    <location>
        <begin position="81"/>
        <end position="132"/>
    </location>
</feature>
<feature type="compositionally biased region" description="Basic and acidic residues" evidence="1">
    <location>
        <begin position="40"/>
        <end position="52"/>
    </location>
</feature>
<evidence type="ECO:0000313" key="4">
    <source>
        <dbReference type="EMBL" id="PHT77890.1"/>
    </source>
</evidence>
<dbReference type="STRING" id="4072.A0A2G2Z7A8"/>
<sequence length="182" mass="19846">MKTLPSLSLSPGMRPIKCVSVSSAIGGGGDGESELSLSRNPERWGDESRGDGVPDDNLEVPISVGGLKPNNETRFSKPIVDKVLVKERSMYTEDHVFWLCVVAQFAFSFLFNFFFILALTYLNPLGNSRSVISDDGKSKKKKQTQWSSASSAPMTEGIVMDARNTNNSSIEKSKPTGMALSF</sequence>